<evidence type="ECO:0000313" key="15">
    <source>
        <dbReference type="EMBL" id="MDF3289829.1"/>
    </source>
</evidence>
<comment type="catalytic activity">
    <reaction evidence="13">
        <text>(2R)-2,3-bisphosphoglycerate + H2O = (2R)-2-phosphoglycerate + phosphate</text>
        <dbReference type="Rhea" id="RHEA:27381"/>
        <dbReference type="ChEBI" id="CHEBI:15377"/>
        <dbReference type="ChEBI" id="CHEBI:43474"/>
        <dbReference type="ChEBI" id="CHEBI:58248"/>
        <dbReference type="ChEBI" id="CHEBI:58289"/>
        <dbReference type="EC" id="3.1.3.80"/>
    </reaction>
    <physiologicalReaction direction="left-to-right" evidence="13">
        <dbReference type="Rhea" id="RHEA:27382"/>
    </physiologicalReaction>
</comment>
<dbReference type="InterPro" id="IPR029033">
    <property type="entry name" value="His_PPase_superfam"/>
</dbReference>
<accession>A0ABT5ZJ27</accession>
<feature type="chain" id="PRO_5045214217" description="Multiple inositol polyphosphate phosphatase 1" evidence="14">
    <location>
        <begin position="26"/>
        <end position="451"/>
    </location>
</feature>
<dbReference type="EC" id="3.1.3.80" evidence="3"/>
<keyword evidence="8" id="KW-0472">Membrane</keyword>
<evidence type="ECO:0000256" key="11">
    <source>
        <dbReference type="ARBA" id="ARBA00043671"/>
    </source>
</evidence>
<feature type="signal peptide" evidence="14">
    <location>
        <begin position="1"/>
        <end position="25"/>
    </location>
</feature>
<evidence type="ECO:0000313" key="16">
    <source>
        <dbReference type="Proteomes" id="UP001216579"/>
    </source>
</evidence>
<comment type="catalytic activity">
    <reaction evidence="12">
        <text>1D-myo-inositol hexakisphosphate + H2O = 1D-myo-inositol 1,2,4,5,6-pentakisphosphate + phosphate</text>
        <dbReference type="Rhea" id="RHEA:16989"/>
        <dbReference type="ChEBI" id="CHEBI:15377"/>
        <dbReference type="ChEBI" id="CHEBI:43474"/>
        <dbReference type="ChEBI" id="CHEBI:57798"/>
        <dbReference type="ChEBI" id="CHEBI:58130"/>
        <dbReference type="EC" id="3.1.3.62"/>
    </reaction>
    <physiologicalReaction direction="left-to-right" evidence="12">
        <dbReference type="Rhea" id="RHEA:16990"/>
    </physiologicalReaction>
</comment>
<name>A0ABT5ZJ27_9ACTN</name>
<dbReference type="PANTHER" id="PTHR20963:SF8">
    <property type="entry name" value="MULTIPLE INOSITOL POLYPHOSPHATE PHOSPHATASE 1"/>
    <property type="match status" value="1"/>
</dbReference>
<evidence type="ECO:0000256" key="2">
    <source>
        <dbReference type="ARBA" id="ARBA00008422"/>
    </source>
</evidence>
<dbReference type="EMBL" id="JARJBC010000005">
    <property type="protein sequence ID" value="MDF3289829.1"/>
    <property type="molecule type" value="Genomic_DNA"/>
</dbReference>
<protein>
    <recommendedName>
        <fullName evidence="5">Multiple inositol polyphosphate phosphatase 1</fullName>
        <ecNumber evidence="4">3.1.3.62</ecNumber>
        <ecNumber evidence="3">3.1.3.80</ecNumber>
    </recommendedName>
    <alternativeName>
        <fullName evidence="9">2,3-bisphosphoglycerate 3-phosphatase</fullName>
    </alternativeName>
</protein>
<comment type="catalytic activity">
    <reaction evidence="10">
        <text>1D-myo-inositol 1,2,5,6-tetrakisphosphate + H2O = 1D-myo-inositol 1,2,6-trisphosphate + phosphate</text>
        <dbReference type="Rhea" id="RHEA:77119"/>
        <dbReference type="ChEBI" id="CHEBI:15377"/>
        <dbReference type="ChEBI" id="CHEBI:43474"/>
        <dbReference type="ChEBI" id="CHEBI:195535"/>
        <dbReference type="ChEBI" id="CHEBI:195537"/>
        <dbReference type="EC" id="3.1.3.62"/>
    </reaction>
    <physiologicalReaction direction="left-to-right" evidence="10">
        <dbReference type="Rhea" id="RHEA:77120"/>
    </physiologicalReaction>
</comment>
<evidence type="ECO:0000256" key="14">
    <source>
        <dbReference type="SAM" id="SignalP"/>
    </source>
</evidence>
<evidence type="ECO:0000256" key="6">
    <source>
        <dbReference type="ARBA" id="ARBA00022729"/>
    </source>
</evidence>
<evidence type="ECO:0000256" key="5">
    <source>
        <dbReference type="ARBA" id="ARBA00018097"/>
    </source>
</evidence>
<keyword evidence="7" id="KW-0378">Hydrolase</keyword>
<sequence length="451" mass="49464">MKRSAVATAVALLASVALVSGHAFAQDVRHAHAEWQFLSTKTPYAPQEGLGDYQRPPHGFTPIFTETVSRHGSRAMTDSDDGDSVVAVLNSAARQSALTPLGAQLAPRIRSLLTGAASIGYGNLSGLGAREQRQTALRMERRLPSLFRTIRNRREPIEVETSGVPRTVASANAFTSGLVQGDPGLVGLIRKPVADKDLLYFHKQPQNADYQAYLSHDPELGATLTRIDGEPRTARAAKDVFSRLFGPDFVAATSTADQIDFSRSLYELYSVAPDLRIETPNSDLDAFLPARDAEWFAYLDDAEEFYEKGPAFRGRTITYKMANVLLDDLFRQAEAKASGTSGKGAVLRFTHAEEIEPLAVLLGLPGSTRAADPSRPYTYRNNPWRGARVAPMAANVQWDVYAGPRDGGGTEHLVRMLYNERETAFKASCRPVARGSYFYDLAELERCLHRG</sequence>
<dbReference type="Proteomes" id="UP001216579">
    <property type="component" value="Unassembled WGS sequence"/>
</dbReference>
<keyword evidence="16" id="KW-1185">Reference proteome</keyword>
<proteinExistence type="inferred from homology"/>
<dbReference type="EC" id="3.1.3.62" evidence="4"/>
<evidence type="ECO:0000256" key="7">
    <source>
        <dbReference type="ARBA" id="ARBA00022801"/>
    </source>
</evidence>
<evidence type="ECO:0000256" key="1">
    <source>
        <dbReference type="ARBA" id="ARBA00004370"/>
    </source>
</evidence>
<organism evidence="15 16">
    <name type="scientific">Streptomyces silvisoli</name>
    <dbReference type="NCBI Taxonomy" id="3034235"/>
    <lineage>
        <taxon>Bacteria</taxon>
        <taxon>Bacillati</taxon>
        <taxon>Actinomycetota</taxon>
        <taxon>Actinomycetes</taxon>
        <taxon>Kitasatosporales</taxon>
        <taxon>Streptomycetaceae</taxon>
        <taxon>Streptomyces</taxon>
    </lineage>
</organism>
<comment type="subcellular location">
    <subcellularLocation>
        <location evidence="1">Membrane</location>
    </subcellularLocation>
</comment>
<comment type="catalytic activity">
    <reaction evidence="11">
        <text>1D-myo-inositol 1,2,4,5,6-pentakisphosphate + H2O = 1D-myo-inositol 1,2,5,6-tetrakisphosphate + phosphate</text>
        <dbReference type="Rhea" id="RHEA:77115"/>
        <dbReference type="ChEBI" id="CHEBI:15377"/>
        <dbReference type="ChEBI" id="CHEBI:43474"/>
        <dbReference type="ChEBI" id="CHEBI:57798"/>
        <dbReference type="ChEBI" id="CHEBI:195535"/>
        <dbReference type="EC" id="3.1.3.62"/>
    </reaction>
    <physiologicalReaction direction="left-to-right" evidence="11">
        <dbReference type="Rhea" id="RHEA:77116"/>
    </physiologicalReaction>
</comment>
<dbReference type="Pfam" id="PF00328">
    <property type="entry name" value="His_Phos_2"/>
    <property type="match status" value="1"/>
</dbReference>
<dbReference type="RefSeq" id="WP_276093328.1">
    <property type="nucleotide sequence ID" value="NZ_JARJBC010000005.1"/>
</dbReference>
<dbReference type="Gene3D" id="3.40.50.1240">
    <property type="entry name" value="Phosphoglycerate mutase-like"/>
    <property type="match status" value="1"/>
</dbReference>
<dbReference type="InterPro" id="IPR000560">
    <property type="entry name" value="His_Pase_clade-2"/>
</dbReference>
<evidence type="ECO:0000256" key="9">
    <source>
        <dbReference type="ARBA" id="ARBA00031642"/>
    </source>
</evidence>
<dbReference type="PANTHER" id="PTHR20963">
    <property type="entry name" value="MULTIPLE INOSITOL POLYPHOSPHATE PHOSPHATASE-RELATED"/>
    <property type="match status" value="1"/>
</dbReference>
<dbReference type="CDD" id="cd07061">
    <property type="entry name" value="HP_HAP_like"/>
    <property type="match status" value="1"/>
</dbReference>
<evidence type="ECO:0000256" key="12">
    <source>
        <dbReference type="ARBA" id="ARBA00043691"/>
    </source>
</evidence>
<dbReference type="SUPFAM" id="SSF53254">
    <property type="entry name" value="Phosphoglycerate mutase-like"/>
    <property type="match status" value="1"/>
</dbReference>
<evidence type="ECO:0000256" key="8">
    <source>
        <dbReference type="ARBA" id="ARBA00023136"/>
    </source>
</evidence>
<reference evidence="15 16" key="1">
    <citation type="submission" date="2023-03" db="EMBL/GenBank/DDBJ databases">
        <title>Draft genome sequence of Streptomyces sp. RB6PN23 isolated from peat swamp forest in Thailand.</title>
        <authorList>
            <person name="Klaysubun C."/>
            <person name="Duangmal K."/>
        </authorList>
    </citation>
    <scope>NUCLEOTIDE SEQUENCE [LARGE SCALE GENOMIC DNA]</scope>
    <source>
        <strain evidence="15 16">RB6PN23</strain>
    </source>
</reference>
<evidence type="ECO:0000256" key="4">
    <source>
        <dbReference type="ARBA" id="ARBA00013040"/>
    </source>
</evidence>
<gene>
    <name evidence="15" type="ORF">P3G67_11380</name>
</gene>
<keyword evidence="6 14" id="KW-0732">Signal</keyword>
<evidence type="ECO:0000256" key="3">
    <source>
        <dbReference type="ARBA" id="ARBA00012976"/>
    </source>
</evidence>
<evidence type="ECO:0000256" key="13">
    <source>
        <dbReference type="ARBA" id="ARBA00043832"/>
    </source>
</evidence>
<comment type="caution">
    <text evidence="15">The sequence shown here is derived from an EMBL/GenBank/DDBJ whole genome shotgun (WGS) entry which is preliminary data.</text>
</comment>
<evidence type="ECO:0000256" key="10">
    <source>
        <dbReference type="ARBA" id="ARBA00043668"/>
    </source>
</evidence>
<comment type="similarity">
    <text evidence="2">Belongs to the histidine acid phosphatase family. MINPP1 subfamily.</text>
</comment>